<protein>
    <submittedName>
        <fullName evidence="2">Uncharacterized protein</fullName>
    </submittedName>
</protein>
<sequence length="82" mass="8953">RKTKRVLRTPHLPPKQGTTSRRRPQTIQILRLYPCGKNSGLRGCWVHGTGELASCLPPCCTDYQPSLDLPGGTSILPLMGIG</sequence>
<reference evidence="2" key="1">
    <citation type="submission" date="2022-03" db="EMBL/GenBank/DDBJ databases">
        <authorList>
            <person name="Alioto T."/>
            <person name="Alioto T."/>
            <person name="Gomez Garrido J."/>
        </authorList>
    </citation>
    <scope>NUCLEOTIDE SEQUENCE</scope>
</reference>
<evidence type="ECO:0000313" key="2">
    <source>
        <dbReference type="EMBL" id="CAH2322238.1"/>
    </source>
</evidence>
<organism evidence="2 3">
    <name type="scientific">Pelobates cultripes</name>
    <name type="common">Western spadefoot toad</name>
    <dbReference type="NCBI Taxonomy" id="61616"/>
    <lineage>
        <taxon>Eukaryota</taxon>
        <taxon>Metazoa</taxon>
        <taxon>Chordata</taxon>
        <taxon>Craniata</taxon>
        <taxon>Vertebrata</taxon>
        <taxon>Euteleostomi</taxon>
        <taxon>Amphibia</taxon>
        <taxon>Batrachia</taxon>
        <taxon>Anura</taxon>
        <taxon>Pelobatoidea</taxon>
        <taxon>Pelobatidae</taxon>
        <taxon>Pelobates</taxon>
    </lineage>
</organism>
<dbReference type="EMBL" id="OW240922">
    <property type="protein sequence ID" value="CAH2322238.1"/>
    <property type="molecule type" value="Genomic_DNA"/>
</dbReference>
<dbReference type="AlphaFoldDB" id="A0AAD1TFQ8"/>
<evidence type="ECO:0000313" key="3">
    <source>
        <dbReference type="Proteomes" id="UP001295444"/>
    </source>
</evidence>
<keyword evidence="3" id="KW-1185">Reference proteome</keyword>
<evidence type="ECO:0000256" key="1">
    <source>
        <dbReference type="SAM" id="MobiDB-lite"/>
    </source>
</evidence>
<dbReference type="Proteomes" id="UP001295444">
    <property type="component" value="Chromosome 11"/>
</dbReference>
<accession>A0AAD1TFQ8</accession>
<name>A0AAD1TFQ8_PELCU</name>
<proteinExistence type="predicted"/>
<feature type="region of interest" description="Disordered" evidence="1">
    <location>
        <begin position="1"/>
        <end position="23"/>
    </location>
</feature>
<feature type="non-terminal residue" evidence="2">
    <location>
        <position position="1"/>
    </location>
</feature>
<gene>
    <name evidence="2" type="ORF">PECUL_23A011272</name>
</gene>